<comment type="caution">
    <text evidence="1">The sequence shown here is derived from an EMBL/GenBank/DDBJ whole genome shotgun (WGS) entry which is preliminary data.</text>
</comment>
<protein>
    <submittedName>
        <fullName evidence="1">Uncharacterized protein</fullName>
    </submittedName>
</protein>
<keyword evidence="2" id="KW-1185">Reference proteome</keyword>
<evidence type="ECO:0000313" key="1">
    <source>
        <dbReference type="EMBL" id="KAE9986050.1"/>
    </source>
</evidence>
<evidence type="ECO:0000313" key="2">
    <source>
        <dbReference type="Proteomes" id="UP000490939"/>
    </source>
</evidence>
<accession>A0A8H3Z4W7</accession>
<dbReference type="EMBL" id="WNWR01000266">
    <property type="protein sequence ID" value="KAE9986050.1"/>
    <property type="molecule type" value="Genomic_DNA"/>
</dbReference>
<sequence length="89" mass="9795">MVGYRTQSHHPIIPDDIFYQAENLAAEHPKGIAATETPGAERDGDTLHDFKGDFGKGHVAQFDAGVEFMVHAENPVLNRGIELFFSVSQ</sequence>
<dbReference type="Proteomes" id="UP000490939">
    <property type="component" value="Unassembled WGS sequence"/>
</dbReference>
<name>A0A8H3Z4W7_VENIN</name>
<proteinExistence type="predicted"/>
<feature type="non-terminal residue" evidence="1">
    <location>
        <position position="89"/>
    </location>
</feature>
<reference evidence="1 2" key="1">
    <citation type="submission" date="2019-07" db="EMBL/GenBank/DDBJ databases">
        <title>Venturia inaequalis Genome Resource.</title>
        <authorList>
            <person name="Lichtner F.J."/>
        </authorList>
    </citation>
    <scope>NUCLEOTIDE SEQUENCE [LARGE SCALE GENOMIC DNA]</scope>
    <source>
        <strain evidence="1 2">DMI_063113</strain>
    </source>
</reference>
<dbReference type="AlphaFoldDB" id="A0A8H3Z4W7"/>
<gene>
    <name evidence="1" type="ORF">EG327_004461</name>
</gene>
<organism evidence="1 2">
    <name type="scientific">Venturia inaequalis</name>
    <name type="common">Apple scab fungus</name>
    <dbReference type="NCBI Taxonomy" id="5025"/>
    <lineage>
        <taxon>Eukaryota</taxon>
        <taxon>Fungi</taxon>
        <taxon>Dikarya</taxon>
        <taxon>Ascomycota</taxon>
        <taxon>Pezizomycotina</taxon>
        <taxon>Dothideomycetes</taxon>
        <taxon>Pleosporomycetidae</taxon>
        <taxon>Venturiales</taxon>
        <taxon>Venturiaceae</taxon>
        <taxon>Venturia</taxon>
    </lineage>
</organism>